<accession>A0A195CJT1</accession>
<sequence>MGISYCEGREIRAVASLKIARTNANDFVLSFPATMGTAIPSSGKWGCPIVTRQIIRRVIEMVGVPKYYGMHYHYNSGHPRRRLCLTQLIDDGNFGRKREKAGNYRPDPWRRMVYGYGHRSSSLVSFFVLLHHRPPAGSR</sequence>
<keyword evidence="2" id="KW-1185">Reference proteome</keyword>
<dbReference type="AlphaFoldDB" id="A0A195CJT1"/>
<dbReference type="Proteomes" id="UP000078542">
    <property type="component" value="Unassembled WGS sequence"/>
</dbReference>
<reference evidence="1 2" key="1">
    <citation type="submission" date="2016-03" db="EMBL/GenBank/DDBJ databases">
        <title>Cyphomyrmex costatus WGS genome.</title>
        <authorList>
            <person name="Nygaard S."/>
            <person name="Hu H."/>
            <person name="Boomsma J."/>
            <person name="Zhang G."/>
        </authorList>
    </citation>
    <scope>NUCLEOTIDE SEQUENCE [LARGE SCALE GENOMIC DNA]</scope>
    <source>
        <strain evidence="1">MS0001</strain>
        <tissue evidence="1">Whole body</tissue>
    </source>
</reference>
<dbReference type="EMBL" id="KQ977721">
    <property type="protein sequence ID" value="KYN00329.1"/>
    <property type="molecule type" value="Genomic_DNA"/>
</dbReference>
<name>A0A195CJT1_9HYME</name>
<evidence type="ECO:0000313" key="2">
    <source>
        <dbReference type="Proteomes" id="UP000078542"/>
    </source>
</evidence>
<evidence type="ECO:0000313" key="1">
    <source>
        <dbReference type="EMBL" id="KYN00329.1"/>
    </source>
</evidence>
<protein>
    <submittedName>
        <fullName evidence="1">Uncharacterized protein</fullName>
    </submittedName>
</protein>
<proteinExistence type="predicted"/>
<organism evidence="1 2">
    <name type="scientific">Cyphomyrmex costatus</name>
    <dbReference type="NCBI Taxonomy" id="456900"/>
    <lineage>
        <taxon>Eukaryota</taxon>
        <taxon>Metazoa</taxon>
        <taxon>Ecdysozoa</taxon>
        <taxon>Arthropoda</taxon>
        <taxon>Hexapoda</taxon>
        <taxon>Insecta</taxon>
        <taxon>Pterygota</taxon>
        <taxon>Neoptera</taxon>
        <taxon>Endopterygota</taxon>
        <taxon>Hymenoptera</taxon>
        <taxon>Apocrita</taxon>
        <taxon>Aculeata</taxon>
        <taxon>Formicoidea</taxon>
        <taxon>Formicidae</taxon>
        <taxon>Myrmicinae</taxon>
        <taxon>Cyphomyrmex</taxon>
    </lineage>
</organism>
<gene>
    <name evidence="1" type="ORF">ALC62_08820</name>
</gene>